<organism evidence="1">
    <name type="scientific">hydrothermal vent metagenome</name>
    <dbReference type="NCBI Taxonomy" id="652676"/>
    <lineage>
        <taxon>unclassified sequences</taxon>
        <taxon>metagenomes</taxon>
        <taxon>ecological metagenomes</taxon>
    </lineage>
</organism>
<dbReference type="EMBL" id="FPKX01000048">
    <property type="protein sequence ID" value="SFZ98419.1"/>
    <property type="molecule type" value="Genomic_DNA"/>
</dbReference>
<dbReference type="AlphaFoldDB" id="A0A1W1EEE1"/>
<evidence type="ECO:0000313" key="1">
    <source>
        <dbReference type="EMBL" id="SFZ98419.1"/>
    </source>
</evidence>
<gene>
    <name evidence="1" type="ORF">MNB_SV-5-1041</name>
</gene>
<name>A0A1W1EEE1_9ZZZZ</name>
<reference evidence="1" key="1">
    <citation type="submission" date="2016-10" db="EMBL/GenBank/DDBJ databases">
        <authorList>
            <person name="de Groot N.N."/>
        </authorList>
    </citation>
    <scope>NUCLEOTIDE SEQUENCE</scope>
</reference>
<accession>A0A1W1EEE1</accession>
<sequence>MIYSQNKELLSYAVKMGCKTAADFAMFLKARESILAL</sequence>
<protein>
    <submittedName>
        <fullName evidence="1">Uncharacterized protein</fullName>
    </submittedName>
</protein>
<proteinExistence type="predicted"/>